<gene>
    <name evidence="8" type="ORF">METZ01_LOCUS113232</name>
</gene>
<dbReference type="GO" id="GO:0003723">
    <property type="term" value="F:RNA binding"/>
    <property type="evidence" value="ECO:0007669"/>
    <property type="project" value="UniProtKB-KW"/>
</dbReference>
<dbReference type="InterPro" id="IPR001737">
    <property type="entry name" value="KsgA/Erm"/>
</dbReference>
<sequence>MHDKNIINKIINVISPKIEDHILEIGPGHGALTYALLDKVNFIEVIEIDRDLARLMIEDQRSEKILLHQIDALKYNFSSSYNNKKIRLVGNLPYHISTPLIFHIIKYNQYFSDIHLMLQKEVAERVVSQPNSKIYGRLSIAIQARCNVEKFFDIKPNAFYPVPKVMSSIIKLTPKAPLEEQIDIELNQILIAAFNQRRKKIINSLNGLLTIDQIKKANINPESRPENLTVDDFLSLSKARNN</sequence>
<keyword evidence="5" id="KW-0949">S-adenosyl-L-methionine</keyword>
<dbReference type="Gene3D" id="3.40.50.150">
    <property type="entry name" value="Vaccinia Virus protein VP39"/>
    <property type="match status" value="1"/>
</dbReference>
<dbReference type="PANTHER" id="PTHR11727:SF7">
    <property type="entry name" value="DIMETHYLADENOSINE TRANSFERASE-RELATED"/>
    <property type="match status" value="1"/>
</dbReference>
<evidence type="ECO:0000256" key="1">
    <source>
        <dbReference type="ARBA" id="ARBA00022490"/>
    </source>
</evidence>
<dbReference type="PANTHER" id="PTHR11727">
    <property type="entry name" value="DIMETHYLADENOSINE TRANSFERASE"/>
    <property type="match status" value="1"/>
</dbReference>
<dbReference type="SMART" id="SM00650">
    <property type="entry name" value="rADc"/>
    <property type="match status" value="1"/>
</dbReference>
<dbReference type="PROSITE" id="PS51689">
    <property type="entry name" value="SAM_RNA_A_N6_MT"/>
    <property type="match status" value="1"/>
</dbReference>
<dbReference type="GO" id="GO:0005829">
    <property type="term" value="C:cytosol"/>
    <property type="evidence" value="ECO:0007669"/>
    <property type="project" value="TreeGrafter"/>
</dbReference>
<protein>
    <recommendedName>
        <fullName evidence="7">Ribosomal RNA adenine methylase transferase N-terminal domain-containing protein</fullName>
    </recommendedName>
</protein>
<reference evidence="8" key="1">
    <citation type="submission" date="2018-05" db="EMBL/GenBank/DDBJ databases">
        <authorList>
            <person name="Lanie J.A."/>
            <person name="Ng W.-L."/>
            <person name="Kazmierczak K.M."/>
            <person name="Andrzejewski T.M."/>
            <person name="Davidsen T.M."/>
            <person name="Wayne K.J."/>
            <person name="Tettelin H."/>
            <person name="Glass J.I."/>
            <person name="Rusch D."/>
            <person name="Podicherti R."/>
            <person name="Tsui H.-C.T."/>
            <person name="Winkler M.E."/>
        </authorList>
    </citation>
    <scope>NUCLEOTIDE SEQUENCE</scope>
</reference>
<dbReference type="EMBL" id="UINC01014097">
    <property type="protein sequence ID" value="SVA60378.1"/>
    <property type="molecule type" value="Genomic_DNA"/>
</dbReference>
<dbReference type="HAMAP" id="MF_00607">
    <property type="entry name" value="16SrRNA_methyltr_A"/>
    <property type="match status" value="1"/>
</dbReference>
<evidence type="ECO:0000313" key="8">
    <source>
        <dbReference type="EMBL" id="SVA60378.1"/>
    </source>
</evidence>
<evidence type="ECO:0000259" key="7">
    <source>
        <dbReference type="SMART" id="SM00650"/>
    </source>
</evidence>
<organism evidence="8">
    <name type="scientific">marine metagenome</name>
    <dbReference type="NCBI Taxonomy" id="408172"/>
    <lineage>
        <taxon>unclassified sequences</taxon>
        <taxon>metagenomes</taxon>
        <taxon>ecological metagenomes</taxon>
    </lineage>
</organism>
<dbReference type="InterPro" id="IPR011530">
    <property type="entry name" value="rRNA_adenine_dimethylase"/>
</dbReference>
<dbReference type="SUPFAM" id="SSF53335">
    <property type="entry name" value="S-adenosyl-L-methionine-dependent methyltransferases"/>
    <property type="match status" value="1"/>
</dbReference>
<proteinExistence type="inferred from homology"/>
<dbReference type="InterPro" id="IPR029063">
    <property type="entry name" value="SAM-dependent_MTases_sf"/>
</dbReference>
<feature type="domain" description="Ribosomal RNA adenine methylase transferase N-terminal" evidence="7">
    <location>
        <begin position="6"/>
        <end position="176"/>
    </location>
</feature>
<evidence type="ECO:0000256" key="2">
    <source>
        <dbReference type="ARBA" id="ARBA00022552"/>
    </source>
</evidence>
<evidence type="ECO:0000256" key="4">
    <source>
        <dbReference type="ARBA" id="ARBA00022679"/>
    </source>
</evidence>
<dbReference type="AlphaFoldDB" id="A0A381X6U0"/>
<accession>A0A381X6U0</accession>
<keyword evidence="6" id="KW-0694">RNA-binding</keyword>
<dbReference type="Gene3D" id="1.10.8.100">
    <property type="entry name" value="Ribosomal RNA adenine dimethylase-like, domain 2"/>
    <property type="match status" value="1"/>
</dbReference>
<dbReference type="GO" id="GO:0000179">
    <property type="term" value="F:rRNA (adenine-N6,N6-)-dimethyltransferase activity"/>
    <property type="evidence" value="ECO:0007669"/>
    <property type="project" value="InterPro"/>
</dbReference>
<evidence type="ECO:0000256" key="6">
    <source>
        <dbReference type="ARBA" id="ARBA00022884"/>
    </source>
</evidence>
<name>A0A381X6U0_9ZZZZ</name>
<dbReference type="Pfam" id="PF00398">
    <property type="entry name" value="RrnaAD"/>
    <property type="match status" value="1"/>
</dbReference>
<keyword evidence="2" id="KW-0698">rRNA processing</keyword>
<keyword evidence="3" id="KW-0489">Methyltransferase</keyword>
<evidence type="ECO:0000256" key="5">
    <source>
        <dbReference type="ARBA" id="ARBA00022691"/>
    </source>
</evidence>
<dbReference type="InterPro" id="IPR020598">
    <property type="entry name" value="rRNA_Ade_methylase_Trfase_N"/>
</dbReference>
<evidence type="ECO:0000256" key="3">
    <source>
        <dbReference type="ARBA" id="ARBA00022603"/>
    </source>
</evidence>
<dbReference type="FunFam" id="1.10.8.100:FF:000001">
    <property type="entry name" value="Ribosomal RNA small subunit methyltransferase A"/>
    <property type="match status" value="1"/>
</dbReference>
<keyword evidence="4" id="KW-0808">Transferase</keyword>
<dbReference type="PROSITE" id="PS01131">
    <property type="entry name" value="RRNA_A_DIMETH"/>
    <property type="match status" value="1"/>
</dbReference>
<dbReference type="NCBIfam" id="TIGR00755">
    <property type="entry name" value="ksgA"/>
    <property type="match status" value="1"/>
</dbReference>
<dbReference type="InterPro" id="IPR023165">
    <property type="entry name" value="rRNA_Ade_diMease-like_C"/>
</dbReference>
<keyword evidence="1" id="KW-0963">Cytoplasm</keyword>
<dbReference type="InterPro" id="IPR020596">
    <property type="entry name" value="rRNA_Ade_Mease_Trfase_CS"/>
</dbReference>